<reference evidence="1 4" key="1">
    <citation type="submission" date="2016-09" db="EMBL/GenBank/DDBJ databases">
        <title>Campylobacter from American crows.</title>
        <authorList>
            <person name="Weis A.M."/>
            <person name="Weimer B.C."/>
            <person name="Townsend A.K."/>
            <person name="Taff C."/>
        </authorList>
    </citation>
    <scope>NUCLEOTIDE SEQUENCE [LARGE SCALE GENOMIC DNA]</scope>
    <source>
        <strain evidence="1 4">BCW_3791</strain>
    </source>
</reference>
<accession>A0A1E7NMB2</accession>
<evidence type="ECO:0000313" key="4">
    <source>
        <dbReference type="Proteomes" id="UP000865560"/>
    </source>
</evidence>
<dbReference type="Proteomes" id="UP000865560">
    <property type="component" value="Unassembled WGS sequence"/>
</dbReference>
<comment type="caution">
    <text evidence="2">The sequence shown here is derived from an EMBL/GenBank/DDBJ whole genome shotgun (WGS) entry which is preliminary data.</text>
</comment>
<gene>
    <name evidence="1" type="ORF">AJY60_05055</name>
    <name evidence="2" type="ORF">C3H42_01995</name>
</gene>
<reference evidence="2 3" key="2">
    <citation type="journal article" date="2019" name="Appl. Environ. Microbiol.">
        <title>Population genetics and characterization of Campylobacter jejuni isolates in western jackdaws and game birds in Finland.</title>
        <authorList>
            <person name="Kovanen S."/>
            <person name="Rossi M."/>
            <person name="Pohja-Mykra M."/>
            <person name="Nieminen T."/>
            <person name="Raunio-Saarnisto M."/>
            <person name="Sauvala M."/>
            <person name="Fredriksson-Ahomaa M."/>
            <person name="Hanninen M.L."/>
            <person name="Kivisto R."/>
        </authorList>
    </citation>
    <scope>NUCLEOTIDE SEQUENCE [LARGE SCALE GENOMIC DNA]</scope>
    <source>
        <strain evidence="2 3">CB296</strain>
    </source>
</reference>
<protein>
    <recommendedName>
        <fullName evidence="5">Replication initiation protein</fullName>
    </recommendedName>
</protein>
<organism evidence="2 3">
    <name type="scientific">Campylobacter jejuni</name>
    <dbReference type="NCBI Taxonomy" id="197"/>
    <lineage>
        <taxon>Bacteria</taxon>
        <taxon>Pseudomonadati</taxon>
        <taxon>Campylobacterota</taxon>
        <taxon>Epsilonproteobacteria</taxon>
        <taxon>Campylobacterales</taxon>
        <taxon>Campylobacteraceae</taxon>
        <taxon>Campylobacter</taxon>
    </lineage>
</organism>
<name>A0A1E7NMB2_CAMJU</name>
<evidence type="ECO:0008006" key="5">
    <source>
        <dbReference type="Google" id="ProtNLM"/>
    </source>
</evidence>
<evidence type="ECO:0000313" key="1">
    <source>
        <dbReference type="EMBL" id="OEV47872.1"/>
    </source>
</evidence>
<proteinExistence type="predicted"/>
<sequence length="253" mass="30775">MRSTTRNKSIDEFAKDKFKGIKTNDKFYPFKMRYINIKPRNKSLSNTIIILDNSKACFELSKKNKKAKDYYIEVQFNGLYQPSKQIEAEVWKILSKMIKRFKAYSVDIACDFDDDLAVSKPREFKHQERFSKLKIFGDFHTYKTSMYINNPQSKYYKLERILLYDKYEKQKHYHKENIKREFVRWKRLELTLKIKDKFLDRIENDINDALDLMQDYLRMVGIWHFNMRVILEQTKYLNNPRWAKIFKPYALAS</sequence>
<dbReference type="AlphaFoldDB" id="A0A1E7NMB2"/>
<dbReference type="EMBL" id="PRCK01000001">
    <property type="protein sequence ID" value="RTJ96989.1"/>
    <property type="molecule type" value="Genomic_DNA"/>
</dbReference>
<dbReference type="RefSeq" id="WP_044261579.1">
    <property type="nucleotide sequence ID" value="NZ_CUIP01000002.1"/>
</dbReference>
<evidence type="ECO:0000313" key="3">
    <source>
        <dbReference type="Proteomes" id="UP000287237"/>
    </source>
</evidence>
<dbReference type="EMBL" id="MJVJ01000077">
    <property type="protein sequence ID" value="OEV47872.1"/>
    <property type="molecule type" value="Genomic_DNA"/>
</dbReference>
<dbReference type="Proteomes" id="UP000287237">
    <property type="component" value="Unassembled WGS sequence"/>
</dbReference>
<evidence type="ECO:0000313" key="2">
    <source>
        <dbReference type="EMBL" id="RTJ96989.1"/>
    </source>
</evidence>